<reference evidence="3 4" key="1">
    <citation type="journal article" date="2011" name="J. Bacteriol.">
        <title>The Draft Genome of Planococcus donghaensis MPA1U2 Reveals Nonsporulation Pathways Controlled by a Conserved Spo0A Regulon.</title>
        <authorList>
            <person name="Pearson M.D."/>
            <person name="Noller H.F."/>
        </authorList>
    </citation>
    <scope>NUCLEOTIDE SEQUENCE [LARGE SCALE GENOMIC DNA]</scope>
    <source>
        <strain evidence="3 4">MPA1U2</strain>
    </source>
</reference>
<dbReference type="RefSeq" id="WP_008429271.1">
    <property type="nucleotide sequence ID" value="NZ_AEPB01000015.1"/>
</dbReference>
<dbReference type="SUPFAM" id="SSF55961">
    <property type="entry name" value="Bet v1-like"/>
    <property type="match status" value="1"/>
</dbReference>
<dbReference type="Pfam" id="PF08327">
    <property type="entry name" value="AHSA1"/>
    <property type="match status" value="1"/>
</dbReference>
<sequence>MFIIIQPFNYRIDSATRLIKVSSKDIYQSFINPDTFALWLPPQGMSAKIETFDVCEGGVYKMSLIYKVTDSQKGKTSRDTDVFQGTFLKVVKDTKIVMSVVFDSEDPAFSSEMIQTWYLETVSEGTRVTLICEYVPKGIRKEDHDIGLNSTLENLARFVER</sequence>
<protein>
    <submittedName>
        <fullName evidence="3">Activator of Hsp90 ATPase 1 family protein</fullName>
    </submittedName>
</protein>
<feature type="domain" description="Activator of Hsp90 ATPase homologue 1/2-like C-terminal" evidence="2">
    <location>
        <begin position="21"/>
        <end position="160"/>
    </location>
</feature>
<comment type="caution">
    <text evidence="3">The sequence shown here is derived from an EMBL/GenBank/DDBJ whole genome shotgun (WGS) entry which is preliminary data.</text>
</comment>
<gene>
    <name evidence="3" type="ORF">GPDM_04274</name>
</gene>
<dbReference type="EMBL" id="AEPB01000015">
    <property type="protein sequence ID" value="EGA90546.1"/>
    <property type="molecule type" value="Genomic_DNA"/>
</dbReference>
<proteinExistence type="inferred from homology"/>
<accession>E7REG5</accession>
<evidence type="ECO:0000313" key="3">
    <source>
        <dbReference type="EMBL" id="EGA90546.1"/>
    </source>
</evidence>
<dbReference type="Proteomes" id="UP000003052">
    <property type="component" value="Unassembled WGS sequence"/>
</dbReference>
<dbReference type="InterPro" id="IPR013538">
    <property type="entry name" value="ASHA1/2-like_C"/>
</dbReference>
<comment type="similarity">
    <text evidence="1">Belongs to the AHA1 family.</text>
</comment>
<dbReference type="InterPro" id="IPR023393">
    <property type="entry name" value="START-like_dom_sf"/>
</dbReference>
<dbReference type="Gene3D" id="3.30.530.20">
    <property type="match status" value="1"/>
</dbReference>
<evidence type="ECO:0000313" key="4">
    <source>
        <dbReference type="Proteomes" id="UP000003052"/>
    </source>
</evidence>
<evidence type="ECO:0000259" key="2">
    <source>
        <dbReference type="Pfam" id="PF08327"/>
    </source>
</evidence>
<name>E7REG5_9BACL</name>
<evidence type="ECO:0000256" key="1">
    <source>
        <dbReference type="ARBA" id="ARBA00006817"/>
    </source>
</evidence>
<dbReference type="eggNOG" id="COG3832">
    <property type="taxonomic scope" value="Bacteria"/>
</dbReference>
<dbReference type="AlphaFoldDB" id="E7REG5"/>
<organism evidence="3 4">
    <name type="scientific">Planococcus donghaensis MPA1U2</name>
    <dbReference type="NCBI Taxonomy" id="933115"/>
    <lineage>
        <taxon>Bacteria</taxon>
        <taxon>Bacillati</taxon>
        <taxon>Bacillota</taxon>
        <taxon>Bacilli</taxon>
        <taxon>Bacillales</taxon>
        <taxon>Caryophanaceae</taxon>
        <taxon>Planococcus</taxon>
    </lineage>
</organism>